<dbReference type="EMBL" id="SSTG01000031">
    <property type="protein sequence ID" value="THG53816.1"/>
    <property type="molecule type" value="Genomic_DNA"/>
</dbReference>
<evidence type="ECO:0000313" key="2">
    <source>
        <dbReference type="Proteomes" id="UP000305401"/>
    </source>
</evidence>
<gene>
    <name evidence="1" type="ORF">E5990_04025</name>
</gene>
<comment type="caution">
    <text evidence="1">The sequence shown here is derived from an EMBL/GenBank/DDBJ whole genome shotgun (WGS) entry which is preliminary data.</text>
</comment>
<proteinExistence type="predicted"/>
<protein>
    <submittedName>
        <fullName evidence="1">Uncharacterized protein</fullName>
    </submittedName>
</protein>
<name>A0AC61S6V1_9BACT</name>
<accession>A0AC61S6V1</accession>
<reference evidence="1" key="1">
    <citation type="submission" date="2019-04" db="EMBL/GenBank/DDBJ databases">
        <title>Microbes associate with the intestines of laboratory mice.</title>
        <authorList>
            <person name="Navarre W."/>
            <person name="Wong E."/>
            <person name="Huang K.C."/>
            <person name="Tropini C."/>
            <person name="Ng K."/>
            <person name="Yu B."/>
        </authorList>
    </citation>
    <scope>NUCLEOTIDE SEQUENCE</scope>
    <source>
        <strain evidence="1">NM86_A22</strain>
    </source>
</reference>
<keyword evidence="2" id="KW-1185">Reference proteome</keyword>
<dbReference type="Proteomes" id="UP000305401">
    <property type="component" value="Unassembled WGS sequence"/>
</dbReference>
<sequence length="449" mass="49749">MSNAALAPKRLPATLKDWDAYSSEHTALDLSIATTTPSGEYLPNNGSIRVERSVARLDFKDGSPENTAPNTYHVVQHTFEGNTTPMNIVDITLNRMALVNMSNSFYYFRRVTASAGNADGGVGMPELPWINNAGGNYVIDVNYDTKQPGYAAYNFPLFNADNNKIDETARGQWYSSYIDDVLKKENDEFTGKSYHIWRYVTENTVNNTSRMIAGLSTGIVFKGKMIATEEALNSSDADTQYLAKVIDYTAEGLTHNTNTDPILYVYGGNVYVGWENLRKAALAAATAEDGSTIITTNSFFKAVYGNGTQDNIEADNESPNAKWNAWKAAGKPGNELLAAFKSAATDNGITLYQSSEDDDGWGYYCYYYYWNRHNDNGQAGIMGNMEFAVVRNNVYKLAVTNISRLGHPRLSDNDPDPENPDNPDESSDAYLTLSVEVLPWTVRVNNIEF</sequence>
<evidence type="ECO:0000313" key="1">
    <source>
        <dbReference type="EMBL" id="THG53816.1"/>
    </source>
</evidence>
<organism evidence="1 2">
    <name type="scientific">Muribaculum caecicola</name>
    <dbReference type="NCBI Taxonomy" id="3038144"/>
    <lineage>
        <taxon>Bacteria</taxon>
        <taxon>Pseudomonadati</taxon>
        <taxon>Bacteroidota</taxon>
        <taxon>Bacteroidia</taxon>
        <taxon>Bacteroidales</taxon>
        <taxon>Muribaculaceae</taxon>
        <taxon>Muribaculum</taxon>
    </lineage>
</organism>